<sequence>MPQMAPMSWTVLFMMFSTNMMIMAMLSYYLYTPTSAANVTKTSYHNIMNWKW</sequence>
<evidence type="ECO:0000256" key="7">
    <source>
        <dbReference type="ARBA" id="ARBA00022781"/>
    </source>
</evidence>
<evidence type="ECO:0000256" key="8">
    <source>
        <dbReference type="ARBA" id="ARBA00022989"/>
    </source>
</evidence>
<gene>
    <name evidence="14" type="primary">ATP8</name>
</gene>
<evidence type="ECO:0000256" key="10">
    <source>
        <dbReference type="ARBA" id="ARBA00023128"/>
    </source>
</evidence>
<keyword evidence="7 12" id="KW-0375">Hydrogen ion transport</keyword>
<evidence type="ECO:0000256" key="3">
    <source>
        <dbReference type="ARBA" id="ARBA00011291"/>
    </source>
</evidence>
<organism evidence="14">
    <name type="scientific">Calopteryx splendens</name>
    <name type="common">Banded demoiselle damselfly</name>
    <name type="synonym">Libellula splendens</name>
    <dbReference type="NCBI Taxonomy" id="52612"/>
    <lineage>
        <taxon>Eukaryota</taxon>
        <taxon>Metazoa</taxon>
        <taxon>Ecdysozoa</taxon>
        <taxon>Arthropoda</taxon>
        <taxon>Hexapoda</taxon>
        <taxon>Insecta</taxon>
        <taxon>Pterygota</taxon>
        <taxon>Palaeoptera</taxon>
        <taxon>Odonata</taxon>
        <taxon>Zygoptera</taxon>
        <taxon>Calopterygidae</taxon>
        <taxon>Calopteryx</taxon>
    </lineage>
</organism>
<dbReference type="Pfam" id="PF00895">
    <property type="entry name" value="ATP-synt_8"/>
    <property type="match status" value="1"/>
</dbReference>
<dbReference type="GO" id="GO:0015078">
    <property type="term" value="F:proton transmembrane transporter activity"/>
    <property type="evidence" value="ECO:0007669"/>
    <property type="project" value="InterPro"/>
</dbReference>
<feature type="transmembrane region" description="Helical" evidence="13">
    <location>
        <begin position="12"/>
        <end position="31"/>
    </location>
</feature>
<comment type="subunit">
    <text evidence="3">F-type ATPases have 2 components, CF(1) - the catalytic core - and CF(0) - the membrane proton channel.</text>
</comment>
<evidence type="ECO:0000256" key="5">
    <source>
        <dbReference type="ARBA" id="ARBA00022547"/>
    </source>
</evidence>
<accession>A0A7G7CED6</accession>
<keyword evidence="4 12" id="KW-0813">Transport</keyword>
<reference evidence="14" key="1">
    <citation type="submission" date="2020-04" db="EMBL/GenBank/DDBJ databases">
        <title>DNAmark Project.</title>
        <authorList>
            <person name="Leerhoei F."/>
        </authorList>
    </citation>
    <scope>NUCLEOTIDE SEQUENCE</scope>
    <source>
        <strain evidence="14">DM1226</strain>
    </source>
</reference>
<evidence type="ECO:0000256" key="13">
    <source>
        <dbReference type="SAM" id="Phobius"/>
    </source>
</evidence>
<evidence type="ECO:0000256" key="2">
    <source>
        <dbReference type="ARBA" id="ARBA00008892"/>
    </source>
</evidence>
<dbReference type="AlphaFoldDB" id="A0A7G7CED6"/>
<keyword evidence="5 12" id="KW-0138">CF(0)</keyword>
<dbReference type="GO" id="GO:0031966">
    <property type="term" value="C:mitochondrial membrane"/>
    <property type="evidence" value="ECO:0007669"/>
    <property type="project" value="UniProtKB-SubCell"/>
</dbReference>
<keyword evidence="6 12" id="KW-0812">Transmembrane</keyword>
<dbReference type="InterPro" id="IPR001421">
    <property type="entry name" value="ATP8_metazoa"/>
</dbReference>
<dbReference type="GO" id="GO:0015986">
    <property type="term" value="P:proton motive force-driven ATP synthesis"/>
    <property type="evidence" value="ECO:0007669"/>
    <property type="project" value="InterPro"/>
</dbReference>
<evidence type="ECO:0000256" key="1">
    <source>
        <dbReference type="ARBA" id="ARBA00004304"/>
    </source>
</evidence>
<dbReference type="EMBL" id="MT410843">
    <property type="protein sequence ID" value="QNE85952.1"/>
    <property type="molecule type" value="Genomic_DNA"/>
</dbReference>
<evidence type="ECO:0000256" key="9">
    <source>
        <dbReference type="ARBA" id="ARBA00023065"/>
    </source>
</evidence>
<evidence type="ECO:0000256" key="6">
    <source>
        <dbReference type="ARBA" id="ARBA00022692"/>
    </source>
</evidence>
<keyword evidence="11 13" id="KW-0472">Membrane</keyword>
<evidence type="ECO:0000313" key="14">
    <source>
        <dbReference type="EMBL" id="QNE85952.1"/>
    </source>
</evidence>
<evidence type="ECO:0000256" key="12">
    <source>
        <dbReference type="RuleBase" id="RU003661"/>
    </source>
</evidence>
<comment type="similarity">
    <text evidence="2 12">Belongs to the ATPase protein 8 family.</text>
</comment>
<proteinExistence type="inferred from homology"/>
<keyword evidence="10 12" id="KW-0496">Mitochondrion</keyword>
<geneLocation type="mitochondrion" evidence="14"/>
<evidence type="ECO:0000256" key="11">
    <source>
        <dbReference type="ARBA" id="ARBA00023136"/>
    </source>
</evidence>
<dbReference type="GO" id="GO:0045259">
    <property type="term" value="C:proton-transporting ATP synthase complex"/>
    <property type="evidence" value="ECO:0007669"/>
    <property type="project" value="UniProtKB-KW"/>
</dbReference>
<name>A0A7G7CED6_CALSD</name>
<protein>
    <recommendedName>
        <fullName evidence="12">ATP synthase complex subunit 8</fullName>
    </recommendedName>
</protein>
<keyword evidence="9 12" id="KW-0406">Ion transport</keyword>
<evidence type="ECO:0000256" key="4">
    <source>
        <dbReference type="ARBA" id="ARBA00022448"/>
    </source>
</evidence>
<comment type="subcellular location">
    <subcellularLocation>
        <location evidence="1 12">Mitochondrion membrane</location>
        <topology evidence="1 12">Single-pass membrane protein</topology>
    </subcellularLocation>
</comment>
<keyword evidence="8 13" id="KW-1133">Transmembrane helix</keyword>